<dbReference type="RefSeq" id="WP_339960299.1">
    <property type="nucleotide sequence ID" value="NZ_JAWMWH010000001.1"/>
</dbReference>
<organism evidence="2 3">
    <name type="scientific">Nicoliella lavandulae</name>
    <dbReference type="NCBI Taxonomy" id="3082954"/>
    <lineage>
        <taxon>Bacteria</taxon>
        <taxon>Bacillati</taxon>
        <taxon>Bacillota</taxon>
        <taxon>Bacilli</taxon>
        <taxon>Lactobacillales</taxon>
        <taxon>Lactobacillaceae</taxon>
        <taxon>Nicoliella</taxon>
    </lineage>
</organism>
<dbReference type="PANTHER" id="PTHR10438:SF468">
    <property type="entry name" value="THIOREDOXIN-1-RELATED"/>
    <property type="match status" value="1"/>
</dbReference>
<feature type="domain" description="Thioredoxin" evidence="1">
    <location>
        <begin position="1"/>
        <end position="106"/>
    </location>
</feature>
<sequence>MEELAPMNLEQLTTKIAKGKYILFFTATWCPDCTVIKPAMPEIVANHPEYTFLSVDRDDNIDLAAELNIFGIPSFVAFEDGKEIGRYVNKERKTQAQVESFIDSLD</sequence>
<dbReference type="PROSITE" id="PS51352">
    <property type="entry name" value="THIOREDOXIN_2"/>
    <property type="match status" value="1"/>
</dbReference>
<dbReference type="Gene3D" id="3.40.30.10">
    <property type="entry name" value="Glutaredoxin"/>
    <property type="match status" value="1"/>
</dbReference>
<keyword evidence="3" id="KW-1185">Reference proteome</keyword>
<accession>A0ABU8SKR2</accession>
<protein>
    <submittedName>
        <fullName evidence="2">Thioredoxin family protein</fullName>
    </submittedName>
</protein>
<evidence type="ECO:0000259" key="1">
    <source>
        <dbReference type="PROSITE" id="PS51352"/>
    </source>
</evidence>
<gene>
    <name evidence="2" type="ORF">R4146_04895</name>
</gene>
<dbReference type="InterPro" id="IPR050620">
    <property type="entry name" value="Thioredoxin_H-type-like"/>
</dbReference>
<evidence type="ECO:0000313" key="3">
    <source>
        <dbReference type="Proteomes" id="UP001370590"/>
    </source>
</evidence>
<dbReference type="InterPro" id="IPR013766">
    <property type="entry name" value="Thioredoxin_domain"/>
</dbReference>
<dbReference type="EMBL" id="JAWMWH010000001">
    <property type="protein sequence ID" value="MEJ6400493.1"/>
    <property type="molecule type" value="Genomic_DNA"/>
</dbReference>
<dbReference type="PANTHER" id="PTHR10438">
    <property type="entry name" value="THIOREDOXIN"/>
    <property type="match status" value="1"/>
</dbReference>
<dbReference type="Proteomes" id="UP001370590">
    <property type="component" value="Unassembled WGS sequence"/>
</dbReference>
<name>A0ABU8SKR2_9LACO</name>
<dbReference type="CDD" id="cd02947">
    <property type="entry name" value="TRX_family"/>
    <property type="match status" value="1"/>
</dbReference>
<reference evidence="2 3" key="1">
    <citation type="submission" date="2023-10" db="EMBL/GenBank/DDBJ databases">
        <title>Nicoliella lavandulae sp. nov. isolated from Lavandula angustifolia flowers.</title>
        <authorList>
            <person name="Alcantara C."/>
            <person name="Zuniga M."/>
            <person name="Landete J.M."/>
            <person name="Monedero V."/>
        </authorList>
    </citation>
    <scope>NUCLEOTIDE SEQUENCE [LARGE SCALE GENOMIC DNA]</scope>
    <source>
        <strain evidence="2 3">Es01</strain>
    </source>
</reference>
<dbReference type="SUPFAM" id="SSF52833">
    <property type="entry name" value="Thioredoxin-like"/>
    <property type="match status" value="1"/>
</dbReference>
<proteinExistence type="predicted"/>
<comment type="caution">
    <text evidence="2">The sequence shown here is derived from an EMBL/GenBank/DDBJ whole genome shotgun (WGS) entry which is preliminary data.</text>
</comment>
<evidence type="ECO:0000313" key="2">
    <source>
        <dbReference type="EMBL" id="MEJ6400493.1"/>
    </source>
</evidence>
<dbReference type="Pfam" id="PF00085">
    <property type="entry name" value="Thioredoxin"/>
    <property type="match status" value="1"/>
</dbReference>
<dbReference type="InterPro" id="IPR036249">
    <property type="entry name" value="Thioredoxin-like_sf"/>
</dbReference>